<sequence length="76" mass="8588">MFSLVQDAFWTRTYCITSRDCSSSNSQPRKTILADCCTRGGHSFVSRVSWSRNSKTTLTKTSQAYLILCPTVIMEL</sequence>
<dbReference type="EnsemblMetazoa" id="CJA34698.1">
    <property type="protein sequence ID" value="CJA34698.1"/>
    <property type="gene ID" value="WBGene00210545"/>
</dbReference>
<keyword evidence="2" id="KW-1185">Reference proteome</keyword>
<name>A0A8R1IHE1_CAEJA</name>
<reference evidence="1" key="2">
    <citation type="submission" date="2022-06" db="UniProtKB">
        <authorList>
            <consortium name="EnsemblMetazoa"/>
        </authorList>
    </citation>
    <scope>IDENTIFICATION</scope>
    <source>
        <strain evidence="1">DF5081</strain>
    </source>
</reference>
<evidence type="ECO:0000313" key="2">
    <source>
        <dbReference type="Proteomes" id="UP000005237"/>
    </source>
</evidence>
<reference evidence="2" key="1">
    <citation type="submission" date="2010-08" db="EMBL/GenBank/DDBJ databases">
        <authorList>
            <consortium name="Caenorhabditis japonica Sequencing Consortium"/>
            <person name="Wilson R.K."/>
        </authorList>
    </citation>
    <scope>NUCLEOTIDE SEQUENCE [LARGE SCALE GENOMIC DNA]</scope>
    <source>
        <strain evidence="2">DF5081</strain>
    </source>
</reference>
<accession>A0A8R1IHE1</accession>
<dbReference type="Proteomes" id="UP000005237">
    <property type="component" value="Unassembled WGS sequence"/>
</dbReference>
<dbReference type="AlphaFoldDB" id="A0A8R1IHE1"/>
<proteinExistence type="predicted"/>
<protein>
    <submittedName>
        <fullName evidence="1">Uncharacterized protein</fullName>
    </submittedName>
</protein>
<evidence type="ECO:0000313" key="1">
    <source>
        <dbReference type="EnsemblMetazoa" id="CJA34698.1"/>
    </source>
</evidence>
<organism evidence="1 2">
    <name type="scientific">Caenorhabditis japonica</name>
    <dbReference type="NCBI Taxonomy" id="281687"/>
    <lineage>
        <taxon>Eukaryota</taxon>
        <taxon>Metazoa</taxon>
        <taxon>Ecdysozoa</taxon>
        <taxon>Nematoda</taxon>
        <taxon>Chromadorea</taxon>
        <taxon>Rhabditida</taxon>
        <taxon>Rhabditina</taxon>
        <taxon>Rhabditomorpha</taxon>
        <taxon>Rhabditoidea</taxon>
        <taxon>Rhabditidae</taxon>
        <taxon>Peloderinae</taxon>
        <taxon>Caenorhabditis</taxon>
    </lineage>
</organism>